<dbReference type="Gene3D" id="3.90.550.10">
    <property type="entry name" value="Spore Coat Polysaccharide Biosynthesis Protein SpsA, Chain A"/>
    <property type="match status" value="1"/>
</dbReference>
<dbReference type="GO" id="GO:0004582">
    <property type="term" value="F:dolichyl-phosphate beta-D-mannosyltransferase activity"/>
    <property type="evidence" value="ECO:0007669"/>
    <property type="project" value="InterPro"/>
</dbReference>
<organism evidence="5 6">
    <name type="scientific">Eiseniibacteriota bacterium</name>
    <dbReference type="NCBI Taxonomy" id="2212470"/>
    <lineage>
        <taxon>Bacteria</taxon>
        <taxon>Candidatus Eiseniibacteriota</taxon>
    </lineage>
</organism>
<dbReference type="GO" id="GO:0009247">
    <property type="term" value="P:glycolipid biosynthetic process"/>
    <property type="evidence" value="ECO:0007669"/>
    <property type="project" value="TreeGrafter"/>
</dbReference>
<dbReference type="Pfam" id="PF00535">
    <property type="entry name" value="Glycos_transf_2"/>
    <property type="match status" value="1"/>
</dbReference>
<dbReference type="InterPro" id="IPR001173">
    <property type="entry name" value="Glyco_trans_2-like"/>
</dbReference>
<comment type="caution">
    <text evidence="5">The sequence shown here is derived from an EMBL/GenBank/DDBJ whole genome shotgun (WGS) entry which is preliminary data.</text>
</comment>
<dbReference type="CDD" id="cd06442">
    <property type="entry name" value="DPM1_like"/>
    <property type="match status" value="1"/>
</dbReference>
<dbReference type="SUPFAM" id="SSF53448">
    <property type="entry name" value="Nucleotide-diphospho-sugar transferases"/>
    <property type="match status" value="1"/>
</dbReference>
<dbReference type="GO" id="GO:0016020">
    <property type="term" value="C:membrane"/>
    <property type="evidence" value="ECO:0007669"/>
    <property type="project" value="GOC"/>
</dbReference>
<evidence type="ECO:0000313" key="6">
    <source>
        <dbReference type="Proteomes" id="UP000697710"/>
    </source>
</evidence>
<gene>
    <name evidence="5" type="ORF">KC729_21790</name>
</gene>
<dbReference type="InterPro" id="IPR029044">
    <property type="entry name" value="Nucleotide-diphossugar_trans"/>
</dbReference>
<dbReference type="EMBL" id="JAGQHR010001111">
    <property type="protein sequence ID" value="MCA9730329.1"/>
    <property type="molecule type" value="Genomic_DNA"/>
</dbReference>
<name>A0A956M3C1_UNCEI</name>
<dbReference type="FunFam" id="3.90.550.10:FF:000122">
    <property type="entry name" value="Dolichol-phosphate mannosyltransferase subunit 1"/>
    <property type="match status" value="1"/>
</dbReference>
<feature type="domain" description="Glycosyltransferase 2-like" evidence="4">
    <location>
        <begin position="5"/>
        <end position="171"/>
    </location>
</feature>
<comment type="similarity">
    <text evidence="1">Belongs to the glycosyltransferase 2 family.</text>
</comment>
<proteinExistence type="inferred from homology"/>
<feature type="non-terminal residue" evidence="5">
    <location>
        <position position="217"/>
    </location>
</feature>
<keyword evidence="3" id="KW-0808">Transferase</keyword>
<keyword evidence="2" id="KW-0328">Glycosyltransferase</keyword>
<sequence>MKILVVIPTYNERENLGDLLPQVLDLDPDLSVLVVDDNSPDGTAEVAREFGERTGRVHVLGRPGKLGLGSAYVAGFRWALANTDARFVFEMDADFSHDPKYLPEMVRLAEEENVDLVVGSRYIGGGANVVNWPISRLILSYSANVYARIVTGLPLTDSTGGYKCFRREVLAAIDLDRVRSDGYGFQIELNFNAWKSGFKIREIPIVFVDRHSGTSKM</sequence>
<reference evidence="5" key="2">
    <citation type="journal article" date="2021" name="Microbiome">
        <title>Successional dynamics and alternative stable states in a saline activated sludge microbial community over 9 years.</title>
        <authorList>
            <person name="Wang Y."/>
            <person name="Ye J."/>
            <person name="Ju F."/>
            <person name="Liu L."/>
            <person name="Boyd J.A."/>
            <person name="Deng Y."/>
            <person name="Parks D.H."/>
            <person name="Jiang X."/>
            <person name="Yin X."/>
            <person name="Woodcroft B.J."/>
            <person name="Tyson G.W."/>
            <person name="Hugenholtz P."/>
            <person name="Polz M.F."/>
            <person name="Zhang T."/>
        </authorList>
    </citation>
    <scope>NUCLEOTIDE SEQUENCE</scope>
    <source>
        <strain evidence="5">HKST-UBA01</strain>
    </source>
</reference>
<dbReference type="PANTHER" id="PTHR43398:SF1">
    <property type="entry name" value="DOLICHOL-PHOSPHATE MANNOSYLTRANSFERASE SUBUNIT 1"/>
    <property type="match status" value="1"/>
</dbReference>
<dbReference type="PANTHER" id="PTHR43398">
    <property type="entry name" value="DOLICHOL-PHOSPHATE MANNOSYLTRANSFERASE SUBUNIT 1"/>
    <property type="match status" value="1"/>
</dbReference>
<protein>
    <submittedName>
        <fullName evidence="5">Polyprenol monophosphomannose synthase</fullName>
    </submittedName>
</protein>
<accession>A0A956M3C1</accession>
<dbReference type="AlphaFoldDB" id="A0A956M3C1"/>
<dbReference type="Proteomes" id="UP000697710">
    <property type="component" value="Unassembled WGS sequence"/>
</dbReference>
<evidence type="ECO:0000256" key="3">
    <source>
        <dbReference type="ARBA" id="ARBA00022679"/>
    </source>
</evidence>
<evidence type="ECO:0000313" key="5">
    <source>
        <dbReference type="EMBL" id="MCA9730329.1"/>
    </source>
</evidence>
<evidence type="ECO:0000256" key="1">
    <source>
        <dbReference type="ARBA" id="ARBA00006739"/>
    </source>
</evidence>
<dbReference type="InterPro" id="IPR039528">
    <property type="entry name" value="DPM1-like"/>
</dbReference>
<reference evidence="5" key="1">
    <citation type="submission" date="2020-04" db="EMBL/GenBank/DDBJ databases">
        <authorList>
            <person name="Zhang T."/>
        </authorList>
    </citation>
    <scope>NUCLEOTIDE SEQUENCE</scope>
    <source>
        <strain evidence="5">HKST-UBA01</strain>
    </source>
</reference>
<evidence type="ECO:0000256" key="2">
    <source>
        <dbReference type="ARBA" id="ARBA00022676"/>
    </source>
</evidence>
<evidence type="ECO:0000259" key="4">
    <source>
        <dbReference type="Pfam" id="PF00535"/>
    </source>
</evidence>